<sequence>MADERGVASRQVSLKEACRGVQMVMRSLTVMEAAVLMIWTGILMLQRMLEWLIGDEEVEIEDELEDAGSEIVEKGSELSEGDGSWAREEADGLVKSLPDDMVPAEELRVYEFDLNADFAMDNDPNVVQDDMEVQGVNEILEAQREPGLEEVLEVRGNC</sequence>
<evidence type="ECO:0000256" key="1">
    <source>
        <dbReference type="SAM" id="Phobius"/>
    </source>
</evidence>
<name>A0ABD3I2S2_9MARC</name>
<keyword evidence="1" id="KW-1133">Transmembrane helix</keyword>
<reference evidence="2 3" key="1">
    <citation type="submission" date="2024-09" db="EMBL/GenBank/DDBJ databases">
        <title>Chromosome-scale assembly of Riccia sorocarpa.</title>
        <authorList>
            <person name="Paukszto L."/>
        </authorList>
    </citation>
    <scope>NUCLEOTIDE SEQUENCE [LARGE SCALE GENOMIC DNA]</scope>
    <source>
        <strain evidence="2">LP-2024</strain>
        <tissue evidence="2">Aerial parts of the thallus</tissue>
    </source>
</reference>
<evidence type="ECO:0000313" key="2">
    <source>
        <dbReference type="EMBL" id="KAL3697998.1"/>
    </source>
</evidence>
<feature type="transmembrane region" description="Helical" evidence="1">
    <location>
        <begin position="23"/>
        <end position="45"/>
    </location>
</feature>
<dbReference type="EMBL" id="JBJQOH010000002">
    <property type="protein sequence ID" value="KAL3697998.1"/>
    <property type="molecule type" value="Genomic_DNA"/>
</dbReference>
<protein>
    <submittedName>
        <fullName evidence="2">Uncharacterized protein</fullName>
    </submittedName>
</protein>
<keyword evidence="1" id="KW-0472">Membrane</keyword>
<organism evidence="2 3">
    <name type="scientific">Riccia sorocarpa</name>
    <dbReference type="NCBI Taxonomy" id="122646"/>
    <lineage>
        <taxon>Eukaryota</taxon>
        <taxon>Viridiplantae</taxon>
        <taxon>Streptophyta</taxon>
        <taxon>Embryophyta</taxon>
        <taxon>Marchantiophyta</taxon>
        <taxon>Marchantiopsida</taxon>
        <taxon>Marchantiidae</taxon>
        <taxon>Marchantiales</taxon>
        <taxon>Ricciaceae</taxon>
        <taxon>Riccia</taxon>
    </lineage>
</organism>
<keyword evidence="1" id="KW-0812">Transmembrane</keyword>
<proteinExistence type="predicted"/>
<dbReference type="AlphaFoldDB" id="A0ABD3I2S2"/>
<evidence type="ECO:0000313" key="3">
    <source>
        <dbReference type="Proteomes" id="UP001633002"/>
    </source>
</evidence>
<dbReference type="Proteomes" id="UP001633002">
    <property type="component" value="Unassembled WGS sequence"/>
</dbReference>
<keyword evidence="3" id="KW-1185">Reference proteome</keyword>
<comment type="caution">
    <text evidence="2">The sequence shown here is derived from an EMBL/GenBank/DDBJ whole genome shotgun (WGS) entry which is preliminary data.</text>
</comment>
<accession>A0ABD3I2S2</accession>
<gene>
    <name evidence="2" type="ORF">R1sor_012074</name>
</gene>